<protein>
    <submittedName>
        <fullName evidence="4">CPBP family intramembrane glutamic endopeptidase</fullName>
        <ecNumber evidence="4">3.4.-.-</ecNumber>
    </submittedName>
</protein>
<organism evidence="4 5">
    <name type="scientific">Dietzia aurantiaca</name>
    <dbReference type="NCBI Taxonomy" id="983873"/>
    <lineage>
        <taxon>Bacteria</taxon>
        <taxon>Bacillati</taxon>
        <taxon>Actinomycetota</taxon>
        <taxon>Actinomycetes</taxon>
        <taxon>Mycobacteriales</taxon>
        <taxon>Dietziaceae</taxon>
        <taxon>Dietzia</taxon>
    </lineage>
</organism>
<dbReference type="InterPro" id="IPR003675">
    <property type="entry name" value="Rce1/LyrA-like_dom"/>
</dbReference>
<name>A0ABV9PPV7_9ACTN</name>
<keyword evidence="5" id="KW-1185">Reference proteome</keyword>
<evidence type="ECO:0000313" key="4">
    <source>
        <dbReference type="EMBL" id="MFC4753698.1"/>
    </source>
</evidence>
<dbReference type="EC" id="3.4.-.-" evidence="4"/>
<evidence type="ECO:0000313" key="5">
    <source>
        <dbReference type="Proteomes" id="UP001595836"/>
    </source>
</evidence>
<dbReference type="Proteomes" id="UP001595836">
    <property type="component" value="Unassembled WGS sequence"/>
</dbReference>
<comment type="caution">
    <text evidence="4">The sequence shown here is derived from an EMBL/GenBank/DDBJ whole genome shotgun (WGS) entry which is preliminary data.</text>
</comment>
<evidence type="ECO:0000259" key="3">
    <source>
        <dbReference type="Pfam" id="PF02517"/>
    </source>
</evidence>
<keyword evidence="4" id="KW-0378">Hydrolase</keyword>
<evidence type="ECO:0000256" key="2">
    <source>
        <dbReference type="SAM" id="Phobius"/>
    </source>
</evidence>
<proteinExistence type="predicted"/>
<dbReference type="PANTHER" id="PTHR43592:SF15">
    <property type="entry name" value="CAAX AMINO TERMINAL PROTEASE FAMILY PROTEIN"/>
    <property type="match status" value="1"/>
</dbReference>
<reference evidence="5" key="1">
    <citation type="journal article" date="2019" name="Int. J. Syst. Evol. Microbiol.">
        <title>The Global Catalogue of Microorganisms (GCM) 10K type strain sequencing project: providing services to taxonomists for standard genome sequencing and annotation.</title>
        <authorList>
            <consortium name="The Broad Institute Genomics Platform"/>
            <consortium name="The Broad Institute Genome Sequencing Center for Infectious Disease"/>
            <person name="Wu L."/>
            <person name="Ma J."/>
        </authorList>
    </citation>
    <scope>NUCLEOTIDE SEQUENCE [LARGE SCALE GENOMIC DNA]</scope>
    <source>
        <strain evidence="5">JCM 11882</strain>
    </source>
</reference>
<feature type="transmembrane region" description="Helical" evidence="2">
    <location>
        <begin position="68"/>
        <end position="87"/>
    </location>
</feature>
<feature type="transmembrane region" description="Helical" evidence="2">
    <location>
        <begin position="158"/>
        <end position="181"/>
    </location>
</feature>
<sequence>MNNLPGPQQSLPATRAPHGTPGLWTTPIRGRVAVAALGWVLVYIVGAVVVVVLGMLAVREWGGGRPPAAPLALAVLAGTAVAALAAVRTHLLRRRRLRWADLGLRRPDRSPLHLLWQIPAVMGTGMVASMFVLLPLAPAGETGDDAASEALDDLVSGGPAYVVLGLVTVAVLVPVVEEIVFRGIVLPALRARYRAAVGIMLAGGVFAVVHFVPPALPYLLVVGISLCAMAEWYRSIVPGIVLHGVNNAVVFTGVVVGAAAL</sequence>
<dbReference type="Pfam" id="PF02517">
    <property type="entry name" value="Rce1-like"/>
    <property type="match status" value="1"/>
</dbReference>
<dbReference type="RefSeq" id="WP_344988169.1">
    <property type="nucleotide sequence ID" value="NZ_BAABCD010000005.1"/>
</dbReference>
<feature type="domain" description="CAAX prenyl protease 2/Lysostaphin resistance protein A-like" evidence="3">
    <location>
        <begin position="162"/>
        <end position="249"/>
    </location>
</feature>
<evidence type="ECO:0000256" key="1">
    <source>
        <dbReference type="SAM" id="MobiDB-lite"/>
    </source>
</evidence>
<keyword evidence="2" id="KW-1133">Transmembrane helix</keyword>
<gene>
    <name evidence="4" type="ORF">ACFO7U_02750</name>
</gene>
<feature type="region of interest" description="Disordered" evidence="1">
    <location>
        <begin position="1"/>
        <end position="22"/>
    </location>
</feature>
<feature type="transmembrane region" description="Helical" evidence="2">
    <location>
        <begin position="114"/>
        <end position="138"/>
    </location>
</feature>
<dbReference type="GO" id="GO:0016787">
    <property type="term" value="F:hydrolase activity"/>
    <property type="evidence" value="ECO:0007669"/>
    <property type="project" value="UniProtKB-KW"/>
</dbReference>
<accession>A0ABV9PPV7</accession>
<feature type="transmembrane region" description="Helical" evidence="2">
    <location>
        <begin position="240"/>
        <end position="260"/>
    </location>
</feature>
<keyword evidence="2" id="KW-0472">Membrane</keyword>
<keyword evidence="2" id="KW-0812">Transmembrane</keyword>
<feature type="compositionally biased region" description="Polar residues" evidence="1">
    <location>
        <begin position="1"/>
        <end position="12"/>
    </location>
</feature>
<feature type="transmembrane region" description="Helical" evidence="2">
    <location>
        <begin position="32"/>
        <end position="56"/>
    </location>
</feature>
<dbReference type="EMBL" id="JBHSHP010000008">
    <property type="protein sequence ID" value="MFC4753698.1"/>
    <property type="molecule type" value="Genomic_DNA"/>
</dbReference>
<dbReference type="PANTHER" id="PTHR43592">
    <property type="entry name" value="CAAX AMINO TERMINAL PROTEASE"/>
    <property type="match status" value="1"/>
</dbReference>